<evidence type="ECO:0000313" key="2">
    <source>
        <dbReference type="EMBL" id="KAF2166288.1"/>
    </source>
</evidence>
<feature type="region of interest" description="Disordered" evidence="1">
    <location>
        <begin position="1"/>
        <end position="37"/>
    </location>
</feature>
<evidence type="ECO:0000256" key="1">
    <source>
        <dbReference type="SAM" id="MobiDB-lite"/>
    </source>
</evidence>
<name>A0A6A6CJC5_ZASCE</name>
<proteinExistence type="predicted"/>
<dbReference type="RefSeq" id="XP_033667177.1">
    <property type="nucleotide sequence ID" value="XM_033817076.1"/>
</dbReference>
<accession>A0A6A6CJC5</accession>
<protein>
    <recommendedName>
        <fullName evidence="4">SnoaL-like domain-containing protein</fullName>
    </recommendedName>
</protein>
<dbReference type="GeneID" id="54570348"/>
<dbReference type="InterPro" id="IPR032710">
    <property type="entry name" value="NTF2-like_dom_sf"/>
</dbReference>
<evidence type="ECO:0000313" key="3">
    <source>
        <dbReference type="Proteomes" id="UP000799537"/>
    </source>
</evidence>
<dbReference type="AlphaFoldDB" id="A0A6A6CJC5"/>
<keyword evidence="3" id="KW-1185">Reference proteome</keyword>
<dbReference type="OrthoDB" id="3648675at2759"/>
<dbReference type="EMBL" id="ML993597">
    <property type="protein sequence ID" value="KAF2166288.1"/>
    <property type="molecule type" value="Genomic_DNA"/>
</dbReference>
<sequence>MSRSIPPSNSTTPSTQSTESDSPSSVHPPPCQPSKEDTASYLERVSVGGVLAVNDRDYDYSNGELYKAVSSSFRAHFENFPHPLTLAEHSAILHQTIERFPDYHVEVQSVSPEVDKRNGTAIVYMETEVTGAPPGTRMALMNEFRWRRDGGAWQCWLHHGMKGMSDFH</sequence>
<feature type="compositionally biased region" description="Low complexity" evidence="1">
    <location>
        <begin position="1"/>
        <end position="25"/>
    </location>
</feature>
<reference evidence="2" key="1">
    <citation type="journal article" date="2020" name="Stud. Mycol.">
        <title>101 Dothideomycetes genomes: a test case for predicting lifestyles and emergence of pathogens.</title>
        <authorList>
            <person name="Haridas S."/>
            <person name="Albert R."/>
            <person name="Binder M."/>
            <person name="Bloem J."/>
            <person name="Labutti K."/>
            <person name="Salamov A."/>
            <person name="Andreopoulos B."/>
            <person name="Baker S."/>
            <person name="Barry K."/>
            <person name="Bills G."/>
            <person name="Bluhm B."/>
            <person name="Cannon C."/>
            <person name="Castanera R."/>
            <person name="Culley D."/>
            <person name="Daum C."/>
            <person name="Ezra D."/>
            <person name="Gonzalez J."/>
            <person name="Henrissat B."/>
            <person name="Kuo A."/>
            <person name="Liang C."/>
            <person name="Lipzen A."/>
            <person name="Lutzoni F."/>
            <person name="Magnuson J."/>
            <person name="Mondo S."/>
            <person name="Nolan M."/>
            <person name="Ohm R."/>
            <person name="Pangilinan J."/>
            <person name="Park H.-J."/>
            <person name="Ramirez L."/>
            <person name="Alfaro M."/>
            <person name="Sun H."/>
            <person name="Tritt A."/>
            <person name="Yoshinaga Y."/>
            <person name="Zwiers L.-H."/>
            <person name="Turgeon B."/>
            <person name="Goodwin S."/>
            <person name="Spatafora J."/>
            <person name="Crous P."/>
            <person name="Grigoriev I."/>
        </authorList>
    </citation>
    <scope>NUCLEOTIDE SEQUENCE</scope>
    <source>
        <strain evidence="2">ATCC 36951</strain>
    </source>
</reference>
<dbReference type="Proteomes" id="UP000799537">
    <property type="component" value="Unassembled WGS sequence"/>
</dbReference>
<gene>
    <name evidence="2" type="ORF">M409DRAFT_66754</name>
</gene>
<dbReference type="SUPFAM" id="SSF54427">
    <property type="entry name" value="NTF2-like"/>
    <property type="match status" value="1"/>
</dbReference>
<evidence type="ECO:0008006" key="4">
    <source>
        <dbReference type="Google" id="ProtNLM"/>
    </source>
</evidence>
<organism evidence="2 3">
    <name type="scientific">Zasmidium cellare ATCC 36951</name>
    <dbReference type="NCBI Taxonomy" id="1080233"/>
    <lineage>
        <taxon>Eukaryota</taxon>
        <taxon>Fungi</taxon>
        <taxon>Dikarya</taxon>
        <taxon>Ascomycota</taxon>
        <taxon>Pezizomycotina</taxon>
        <taxon>Dothideomycetes</taxon>
        <taxon>Dothideomycetidae</taxon>
        <taxon>Mycosphaerellales</taxon>
        <taxon>Mycosphaerellaceae</taxon>
        <taxon>Zasmidium</taxon>
    </lineage>
</organism>